<gene>
    <name evidence="1" type="ORF">EBB_03375</name>
</gene>
<comment type="caution">
    <text evidence="1">The sequence shown here is derived from an EMBL/GenBank/DDBJ whole genome shotgun (WGS) entry which is preliminary data.</text>
</comment>
<sequence length="477" mass="51434">MTTISKKFINSGAFNSKAILLIVGLLAVENAAALQKATIFNTNTMGQFGWVEPTIDPGVYPVQDFTLSSPSPTSVGLGWYNKRAPQTQVIRSINGGAWQTIQTFAALPENKYASFLDENAAADSENCYAIIVSDEANTGASITSPQRCYVTRDGRDELVVHRLQLRIRVPNINDAGTDNGVEVLLQTPTGLVTTVTNWYPRGNHTWLDSTDDDLERGTNKTYDLMLNNISQASDITLISLRKPGNDSVCVAEFELLIDGQSAFQKSFSDGQTSCQWLNGNNQLTAFRSETRSSPAWANLDLPFFVGIDGDWLRSRIEATFGHSLHGKGELRNGSSTTSRFVSESKLAMSVPIIVHDASILGDVDSTVHFDLVLSPSVDTNGNTVTKLSIENIDADSFDLAVVLFPIVSPILYGVSTTIEGQVQQFVPVIIGDVPAGTHPCFTAEGGISVCAGSSSRQVNAGFLNHGSSMTANKLTQP</sequence>
<dbReference type="EMBL" id="JACXST010000001">
    <property type="protein sequence ID" value="MBD9359602.1"/>
    <property type="molecule type" value="Genomic_DNA"/>
</dbReference>
<organism evidence="1 2">
    <name type="scientific">Methylomonas fluvii</name>
    <dbReference type="NCBI Taxonomy" id="1854564"/>
    <lineage>
        <taxon>Bacteria</taxon>
        <taxon>Pseudomonadati</taxon>
        <taxon>Pseudomonadota</taxon>
        <taxon>Gammaproteobacteria</taxon>
        <taxon>Methylococcales</taxon>
        <taxon>Methylococcaceae</taxon>
        <taxon>Methylomonas</taxon>
    </lineage>
</organism>
<proteinExistence type="predicted"/>
<reference evidence="1 2" key="1">
    <citation type="submission" date="2020-09" db="EMBL/GenBank/DDBJ databases">
        <title>Methylomonas albis sp. nov. and Methylomonas fluvii sp. nov.: Two cold-adapted methanotrophs from the River Elbe and an amended description of Methylovulum psychrotolerans strain Eb1.</title>
        <authorList>
            <person name="Bussmann I.K."/>
            <person name="Klings K.-W."/>
            <person name="Warnstedt J."/>
            <person name="Hoppert M."/>
            <person name="Saborowski A."/>
            <person name="Horn F."/>
            <person name="Liebner S."/>
        </authorList>
    </citation>
    <scope>NUCLEOTIDE SEQUENCE [LARGE SCALE GENOMIC DNA]</scope>
    <source>
        <strain evidence="1 2">EbB</strain>
    </source>
</reference>
<name>A0ABR9DCH2_9GAMM</name>
<accession>A0ABR9DCH2</accession>
<evidence type="ECO:0000313" key="1">
    <source>
        <dbReference type="EMBL" id="MBD9359602.1"/>
    </source>
</evidence>
<dbReference type="RefSeq" id="WP_192392468.1">
    <property type="nucleotide sequence ID" value="NZ_CAJHIU010000001.1"/>
</dbReference>
<evidence type="ECO:0000313" key="2">
    <source>
        <dbReference type="Proteomes" id="UP000641152"/>
    </source>
</evidence>
<keyword evidence="2" id="KW-1185">Reference proteome</keyword>
<protein>
    <submittedName>
        <fullName evidence="1">Uncharacterized protein</fullName>
    </submittedName>
</protein>
<dbReference type="Proteomes" id="UP000641152">
    <property type="component" value="Unassembled WGS sequence"/>
</dbReference>